<organism evidence="2 3">
    <name type="scientific">Gomphillus americanus</name>
    <dbReference type="NCBI Taxonomy" id="1940652"/>
    <lineage>
        <taxon>Eukaryota</taxon>
        <taxon>Fungi</taxon>
        <taxon>Dikarya</taxon>
        <taxon>Ascomycota</taxon>
        <taxon>Pezizomycotina</taxon>
        <taxon>Lecanoromycetes</taxon>
        <taxon>OSLEUM clade</taxon>
        <taxon>Ostropomycetidae</taxon>
        <taxon>Ostropales</taxon>
        <taxon>Graphidaceae</taxon>
        <taxon>Gomphilloideae</taxon>
        <taxon>Gomphillus</taxon>
    </lineage>
</organism>
<proteinExistence type="predicted"/>
<feature type="signal peptide" evidence="1">
    <location>
        <begin position="1"/>
        <end position="16"/>
    </location>
</feature>
<name>A0A8H3IRH0_9LECA</name>
<gene>
    <name evidence="2" type="ORF">GOMPHAMPRED_002803</name>
</gene>
<protein>
    <submittedName>
        <fullName evidence="2">Uncharacterized protein</fullName>
    </submittedName>
</protein>
<feature type="chain" id="PRO_5034118949" evidence="1">
    <location>
        <begin position="17"/>
        <end position="344"/>
    </location>
</feature>
<keyword evidence="3" id="KW-1185">Reference proteome</keyword>
<evidence type="ECO:0000313" key="3">
    <source>
        <dbReference type="Proteomes" id="UP000664169"/>
    </source>
</evidence>
<reference evidence="2" key="1">
    <citation type="submission" date="2021-03" db="EMBL/GenBank/DDBJ databases">
        <authorList>
            <person name="Tagirdzhanova G."/>
        </authorList>
    </citation>
    <scope>NUCLEOTIDE SEQUENCE</scope>
</reference>
<dbReference type="EMBL" id="CAJPDQ010000019">
    <property type="protein sequence ID" value="CAF9923304.1"/>
    <property type="molecule type" value="Genomic_DNA"/>
</dbReference>
<dbReference type="Proteomes" id="UP000664169">
    <property type="component" value="Unassembled WGS sequence"/>
</dbReference>
<comment type="caution">
    <text evidence="2">The sequence shown here is derived from an EMBL/GenBank/DDBJ whole genome shotgun (WGS) entry which is preliminary data.</text>
</comment>
<dbReference type="AlphaFoldDB" id="A0A8H3IRH0"/>
<evidence type="ECO:0000313" key="2">
    <source>
        <dbReference type="EMBL" id="CAF9923304.1"/>
    </source>
</evidence>
<evidence type="ECO:0000256" key="1">
    <source>
        <dbReference type="SAM" id="SignalP"/>
    </source>
</evidence>
<keyword evidence="1" id="KW-0732">Signal</keyword>
<accession>A0A8H3IRH0</accession>
<sequence>MQTFVYLAALLPAVLATPARVLDARDAEAWGGGQSYCKDIDWLISANHASSYAATFCSSYLGVKTTTTTKCTTTTVTGSQTTATTTVTVSSTPTVTSTSTATATSTATTTTYYTSTCTPAGSLSTTAAPMQKRTNSNNPSKWCWSWDWPYPPNKYQPPAISSACSCVVTTPTATVTSTSTSTKPGPTTTTTVTTTVYPTTSTVSKCTTVTSTTTTTQTSTEIEPASPTGTYSAADGHTTFEDYSQIDFIRGDLQPYSPCGCDSDGSGGACVIGGYNYGLCTGFNSCQDICAAINDQNGNLTCVAATYTGTDASGECYPKSSLEGCGVFADGRQSGLISLQGYVP</sequence>